<keyword evidence="13" id="KW-0902">Two-component regulatory system</keyword>
<evidence type="ECO:0000259" key="24">
    <source>
        <dbReference type="PROSITE" id="PS50110"/>
    </source>
</evidence>
<dbReference type="Pfam" id="PF00512">
    <property type="entry name" value="HisKA"/>
    <property type="match status" value="1"/>
</dbReference>
<dbReference type="Gene3D" id="1.20.120.160">
    <property type="entry name" value="HPT domain"/>
    <property type="match status" value="1"/>
</dbReference>
<evidence type="ECO:0000256" key="22">
    <source>
        <dbReference type="SAM" id="Phobius"/>
    </source>
</evidence>
<evidence type="ECO:0000259" key="23">
    <source>
        <dbReference type="PROSITE" id="PS50109"/>
    </source>
</evidence>
<evidence type="ECO:0000256" key="18">
    <source>
        <dbReference type="ARBA" id="ARBA00068150"/>
    </source>
</evidence>
<evidence type="ECO:0000256" key="21">
    <source>
        <dbReference type="SAM" id="Coils"/>
    </source>
</evidence>
<dbReference type="InterPro" id="IPR003661">
    <property type="entry name" value="HisK_dim/P_dom"/>
</dbReference>
<dbReference type="InterPro" id="IPR005467">
    <property type="entry name" value="His_kinase_dom"/>
</dbReference>
<dbReference type="OrthoDB" id="5290456at2"/>
<evidence type="ECO:0000256" key="5">
    <source>
        <dbReference type="ARBA" id="ARBA00022553"/>
    </source>
</evidence>
<evidence type="ECO:0000313" key="26">
    <source>
        <dbReference type="EMBL" id="AGX88697.1"/>
    </source>
</evidence>
<dbReference type="GO" id="GO:0005524">
    <property type="term" value="F:ATP binding"/>
    <property type="evidence" value="ECO:0007669"/>
    <property type="project" value="UniProtKB-KW"/>
</dbReference>
<proteinExistence type="predicted"/>
<dbReference type="InterPro" id="IPR008207">
    <property type="entry name" value="Sig_transdc_His_kin_Hpt_dom"/>
</dbReference>
<dbReference type="InterPro" id="IPR011006">
    <property type="entry name" value="CheY-like_superfamily"/>
</dbReference>
<name>U5NB98_9BURK</name>
<dbReference type="SUPFAM" id="SSF55874">
    <property type="entry name" value="ATPase domain of HSP90 chaperone/DNA topoisomerase II/histidine kinase"/>
    <property type="match status" value="1"/>
</dbReference>
<dbReference type="InterPro" id="IPR036890">
    <property type="entry name" value="HATPase_C_sf"/>
</dbReference>
<dbReference type="eggNOG" id="COG0784">
    <property type="taxonomic scope" value="Bacteria"/>
</dbReference>
<dbReference type="Pfam" id="PF14827">
    <property type="entry name" value="dCache_3"/>
    <property type="match status" value="1"/>
</dbReference>
<dbReference type="HOGENOM" id="CLU_262702_0_0_4"/>
<keyword evidence="27" id="KW-1185">Reference proteome</keyword>
<evidence type="ECO:0000256" key="8">
    <source>
        <dbReference type="ARBA" id="ARBA00022729"/>
    </source>
</evidence>
<comment type="subunit">
    <text evidence="17">At low DSF concentrations, interacts with RpfF.</text>
</comment>
<dbReference type="CDD" id="cd17546">
    <property type="entry name" value="REC_hyHK_CKI1_RcsC-like"/>
    <property type="match status" value="2"/>
</dbReference>
<evidence type="ECO:0000256" key="7">
    <source>
        <dbReference type="ARBA" id="ARBA00022692"/>
    </source>
</evidence>
<dbReference type="Pfam" id="PF00072">
    <property type="entry name" value="Response_reg"/>
    <property type="match status" value="2"/>
</dbReference>
<keyword evidence="14" id="KW-0843">Virulence</keyword>
<dbReference type="InterPro" id="IPR036097">
    <property type="entry name" value="HisK_dim/P_sf"/>
</dbReference>
<evidence type="ECO:0000256" key="13">
    <source>
        <dbReference type="ARBA" id="ARBA00023012"/>
    </source>
</evidence>
<keyword evidence="10 26" id="KW-0418">Kinase</keyword>
<dbReference type="InterPro" id="IPR003594">
    <property type="entry name" value="HATPase_dom"/>
</dbReference>
<evidence type="ECO:0000256" key="1">
    <source>
        <dbReference type="ARBA" id="ARBA00000085"/>
    </source>
</evidence>
<evidence type="ECO:0000256" key="17">
    <source>
        <dbReference type="ARBA" id="ARBA00064003"/>
    </source>
</evidence>
<feature type="coiled-coil region" evidence="21">
    <location>
        <begin position="497"/>
        <end position="524"/>
    </location>
</feature>
<dbReference type="GO" id="GO:0005886">
    <property type="term" value="C:plasma membrane"/>
    <property type="evidence" value="ECO:0007669"/>
    <property type="project" value="UniProtKB-SubCell"/>
</dbReference>
<protein>
    <recommendedName>
        <fullName evidence="18">Sensory/regulatory protein RpfC</fullName>
        <ecNumber evidence="3">2.7.13.3</ecNumber>
    </recommendedName>
    <alternativeName>
        <fullName evidence="19">Virulence sensor protein BvgS</fullName>
    </alternativeName>
</protein>
<dbReference type="InterPro" id="IPR004358">
    <property type="entry name" value="Sig_transdc_His_kin-like_C"/>
</dbReference>
<dbReference type="Proteomes" id="UP000017184">
    <property type="component" value="Chromosome"/>
</dbReference>
<keyword evidence="6" id="KW-0808">Transferase</keyword>
<dbReference type="Gene3D" id="3.30.565.10">
    <property type="entry name" value="Histidine kinase-like ATPase, C-terminal domain"/>
    <property type="match status" value="1"/>
</dbReference>
<feature type="transmembrane region" description="Helical" evidence="22">
    <location>
        <begin position="336"/>
        <end position="353"/>
    </location>
</feature>
<dbReference type="SMART" id="SM00091">
    <property type="entry name" value="PAS"/>
    <property type="match status" value="1"/>
</dbReference>
<feature type="domain" description="Histidine kinase" evidence="23">
    <location>
        <begin position="524"/>
        <end position="747"/>
    </location>
</feature>
<evidence type="ECO:0000256" key="3">
    <source>
        <dbReference type="ARBA" id="ARBA00012438"/>
    </source>
</evidence>
<dbReference type="Gene3D" id="1.10.287.130">
    <property type="match status" value="1"/>
</dbReference>
<dbReference type="PANTHER" id="PTHR45339:SF1">
    <property type="entry name" value="HYBRID SIGNAL TRANSDUCTION HISTIDINE KINASE J"/>
    <property type="match status" value="1"/>
</dbReference>
<accession>U5NB98</accession>
<feature type="domain" description="Response regulatory" evidence="24">
    <location>
        <begin position="916"/>
        <end position="1032"/>
    </location>
</feature>
<dbReference type="Gene3D" id="3.40.50.2300">
    <property type="match status" value="2"/>
</dbReference>
<evidence type="ECO:0000256" key="10">
    <source>
        <dbReference type="ARBA" id="ARBA00022777"/>
    </source>
</evidence>
<dbReference type="SUPFAM" id="SSF52172">
    <property type="entry name" value="CheY-like"/>
    <property type="match status" value="2"/>
</dbReference>
<dbReference type="eggNOG" id="COG2198">
    <property type="taxonomic scope" value="Bacteria"/>
</dbReference>
<dbReference type="FunFam" id="3.30.565.10:FF:000010">
    <property type="entry name" value="Sensor histidine kinase RcsC"/>
    <property type="match status" value="1"/>
</dbReference>
<feature type="domain" description="PAS" evidence="25">
    <location>
        <begin position="376"/>
        <end position="428"/>
    </location>
</feature>
<dbReference type="PROSITE" id="PS50109">
    <property type="entry name" value="HIS_KIN"/>
    <property type="match status" value="1"/>
</dbReference>
<dbReference type="InterPro" id="IPR029150">
    <property type="entry name" value="dCache_3"/>
</dbReference>
<dbReference type="SMART" id="SM00448">
    <property type="entry name" value="REC"/>
    <property type="match status" value="2"/>
</dbReference>
<evidence type="ECO:0000256" key="19">
    <source>
        <dbReference type="ARBA" id="ARBA00070152"/>
    </source>
</evidence>
<evidence type="ECO:0000256" key="15">
    <source>
        <dbReference type="ARBA" id="ARBA00023136"/>
    </source>
</evidence>
<evidence type="ECO:0000256" key="14">
    <source>
        <dbReference type="ARBA" id="ARBA00023026"/>
    </source>
</evidence>
<dbReference type="STRING" id="946483.Cenrod_2647"/>
<evidence type="ECO:0000256" key="2">
    <source>
        <dbReference type="ARBA" id="ARBA00004651"/>
    </source>
</evidence>
<keyword evidence="8" id="KW-0732">Signal</keyword>
<dbReference type="Pfam" id="PF01627">
    <property type="entry name" value="Hpt"/>
    <property type="match status" value="1"/>
</dbReference>
<dbReference type="eggNOG" id="COG5002">
    <property type="taxonomic scope" value="Bacteria"/>
</dbReference>
<dbReference type="SUPFAM" id="SSF47384">
    <property type="entry name" value="Homodimeric domain of signal transducing histidine kinase"/>
    <property type="match status" value="1"/>
</dbReference>
<comment type="function">
    <text evidence="16">Member of the two-component regulatory system BvgS/BvgA. Phosphorylates BvgA via a four-step phosphorelay in response to environmental signals.</text>
</comment>
<sequence length="1285" mass="141428">MPSSAPLRSPGLLRRVGILFLVTAVALFALAWQFTGQQYRDESRHVAAQHLVALDVAYRASIESYRLGVETHLRTQIDQPAVTELLAQALDTPNDLMPPLRAKLYRLLGQVYDVLQQEGVPRLQFHLADDRVFLRFHQPEMAGDALEAIRPSLRIVQAERRPVSGLEVGKTLPAYRFVFPLSHAGRFVGSAELALSFEQIHDHLRLLLRSPDCALFLRNEGLLDRIAMEHREKYVPASIHPNFLIENPLVSRIVRDFTLSELVVRLNPILRRDPQVQHAMASGQSFAVPMLHDGQGYAVAFLAVADSVEHNVGYVVSYSSVPALATLHKSLTEKRLVVLLLLSGLLCAGWMLLASRDRLRAEIGERRYVEEALRASRQQLAEVLSTMPSAVFVVDANDEITYLNAEAERTLGWRAKDALGKKSHDLFHNRRRDGSAYPFMECPLHGAITLGQRREMLEDYLVRADGSFVPVWITSCPLMHDGTPGGAVVAFGGIAERLQIQETLRKAKEAAENADRAKSEFLANMSHEIRTPMNAIIGLSDLAMAMNDLGPKLRDYLGKIHTSSRALLSILNDILDYSKVEAGKLELDETAFRVEELLLGVGNLFGVSAEQKGIEIVFELMPDVPHALVGDSLRLSQILNNLVGNAVKFTEAGEILVRIGIEERLDNGRVTLEWSVRDTGIGMTAEQVARLFQPFTQADGSITRRYGGTGLGLTICHRLVTAMGGTIRVDSHPGAGSRFAFTLTFPIATEVPNERPSSELQGLRVLVVDDLATSRHILAEILKSWGFPVTQAASGEAAVEAFVQAAEDPSTAFELVLLDWQMPGMDGVAVASRLRAVQQERALPPVSMVLMVTPLRRDVLAQQAQGVEIDAVLTKPVTASGLFDTIIGLQGEQWIPASSSQHVEWFDLAKPIHGARVLVVEDNDINQAVARELLERMGLIVHVAANGRHALDCLGKEAYDVVLMDLQMPVMDGVEATRRIRVRPEFAHLPVIAMTAAVMPRDRAACTEAGMNDHVGKPIDPKELLRVLLRWVQVETPALPMRKAPAPVEPIVMLPSTLPGFDISQALALLGGNRAMFRRLALQFGEQFADASRRIVGYIDNGNLQEASVLAHKLAGTGGNLGAMGLQQAARRLEAKLDALRLAEAPQTGPVDELCARERVDFQTAFAQAMQSIAVLRAMPAAAMHPAEFFCDRCQWHKARELIVRMLGMLDNAEFIPSEMLAEMRECMACTPMLQQMDALSRRLDAFDYTEALTLLQGLVCREGHDLGNKGAVANKGDTDNTPQS</sequence>
<dbReference type="CDD" id="cd00130">
    <property type="entry name" value="PAS"/>
    <property type="match status" value="1"/>
</dbReference>
<evidence type="ECO:0000256" key="16">
    <source>
        <dbReference type="ARBA" id="ARBA00058004"/>
    </source>
</evidence>
<dbReference type="InterPro" id="IPR036641">
    <property type="entry name" value="HPT_dom_sf"/>
</dbReference>
<evidence type="ECO:0000256" key="9">
    <source>
        <dbReference type="ARBA" id="ARBA00022741"/>
    </source>
</evidence>
<feature type="transmembrane region" description="Helical" evidence="22">
    <location>
        <begin position="12"/>
        <end position="34"/>
    </location>
</feature>
<keyword evidence="12 22" id="KW-1133">Transmembrane helix</keyword>
<dbReference type="InterPro" id="IPR013767">
    <property type="entry name" value="PAS_fold"/>
</dbReference>
<comment type="subcellular location">
    <subcellularLocation>
        <location evidence="2">Cell membrane</location>
        <topology evidence="2">Multi-pass membrane protein</topology>
    </subcellularLocation>
</comment>
<organism evidence="26 27">
    <name type="scientific">Candidatus Symbiobacter mobilis CR</name>
    <dbReference type="NCBI Taxonomy" id="946483"/>
    <lineage>
        <taxon>Bacteria</taxon>
        <taxon>Pseudomonadati</taxon>
        <taxon>Pseudomonadota</taxon>
        <taxon>Betaproteobacteria</taxon>
        <taxon>Burkholderiales</taxon>
        <taxon>Comamonadaceae</taxon>
    </lineage>
</organism>
<dbReference type="PANTHER" id="PTHR45339">
    <property type="entry name" value="HYBRID SIGNAL TRANSDUCTION HISTIDINE KINASE J"/>
    <property type="match status" value="1"/>
</dbReference>
<dbReference type="EC" id="2.7.13.3" evidence="3"/>
<dbReference type="PROSITE" id="PS50110">
    <property type="entry name" value="RESPONSE_REGULATORY"/>
    <property type="match status" value="2"/>
</dbReference>
<dbReference type="PROSITE" id="PS50112">
    <property type="entry name" value="PAS"/>
    <property type="match status" value="1"/>
</dbReference>
<dbReference type="SMART" id="SM00388">
    <property type="entry name" value="HisKA"/>
    <property type="match status" value="1"/>
</dbReference>
<gene>
    <name evidence="26" type="ORF">Cenrod_2647</name>
</gene>
<dbReference type="InterPro" id="IPR035965">
    <property type="entry name" value="PAS-like_dom_sf"/>
</dbReference>
<dbReference type="PATRIC" id="fig|946483.4.peg.2674"/>
<evidence type="ECO:0000256" key="20">
    <source>
        <dbReference type="PROSITE-ProRule" id="PRU00169"/>
    </source>
</evidence>
<feature type="modified residue" description="4-aspartylphosphate" evidence="20">
    <location>
        <position position="965"/>
    </location>
</feature>
<keyword evidence="7 22" id="KW-0812">Transmembrane</keyword>
<dbReference type="GO" id="GO:0006355">
    <property type="term" value="P:regulation of DNA-templated transcription"/>
    <property type="evidence" value="ECO:0007669"/>
    <property type="project" value="InterPro"/>
</dbReference>
<dbReference type="InterPro" id="IPR001789">
    <property type="entry name" value="Sig_transdc_resp-reg_receiver"/>
</dbReference>
<dbReference type="CDD" id="cd16922">
    <property type="entry name" value="HATPase_EvgS-ArcB-TorS-like"/>
    <property type="match status" value="1"/>
</dbReference>
<keyword evidence="21" id="KW-0175">Coiled coil</keyword>
<dbReference type="SUPFAM" id="SSF47226">
    <property type="entry name" value="Histidine-containing phosphotransfer domain, HPT domain"/>
    <property type="match status" value="1"/>
</dbReference>
<evidence type="ECO:0000313" key="27">
    <source>
        <dbReference type="Proteomes" id="UP000017184"/>
    </source>
</evidence>
<evidence type="ECO:0000256" key="4">
    <source>
        <dbReference type="ARBA" id="ARBA00022475"/>
    </source>
</evidence>
<keyword evidence="4" id="KW-1003">Cell membrane</keyword>
<dbReference type="SMART" id="SM00387">
    <property type="entry name" value="HATPase_c"/>
    <property type="match status" value="1"/>
</dbReference>
<feature type="modified residue" description="4-aspartylphosphate" evidence="20">
    <location>
        <position position="819"/>
    </location>
</feature>
<dbReference type="Gene3D" id="3.30.450.20">
    <property type="entry name" value="PAS domain"/>
    <property type="match status" value="1"/>
</dbReference>
<dbReference type="PRINTS" id="PR00344">
    <property type="entry name" value="BCTRLSENSOR"/>
</dbReference>
<evidence type="ECO:0000259" key="25">
    <source>
        <dbReference type="PROSITE" id="PS50112"/>
    </source>
</evidence>
<comment type="catalytic activity">
    <reaction evidence="1">
        <text>ATP + protein L-histidine = ADP + protein N-phospho-L-histidine.</text>
        <dbReference type="EC" id="2.7.13.3"/>
    </reaction>
</comment>
<dbReference type="FunFam" id="1.10.287.130:FF:000002">
    <property type="entry name" value="Two-component osmosensing histidine kinase"/>
    <property type="match status" value="1"/>
</dbReference>
<dbReference type="EMBL" id="CP004885">
    <property type="protein sequence ID" value="AGX88697.1"/>
    <property type="molecule type" value="Genomic_DNA"/>
</dbReference>
<keyword evidence="11" id="KW-0067">ATP-binding</keyword>
<evidence type="ECO:0000256" key="12">
    <source>
        <dbReference type="ARBA" id="ARBA00022989"/>
    </source>
</evidence>
<keyword evidence="5 20" id="KW-0597">Phosphoprotein</keyword>
<dbReference type="Pfam" id="PF02518">
    <property type="entry name" value="HATPase_c"/>
    <property type="match status" value="1"/>
</dbReference>
<dbReference type="GO" id="GO:0000155">
    <property type="term" value="F:phosphorelay sensor kinase activity"/>
    <property type="evidence" value="ECO:0007669"/>
    <property type="project" value="InterPro"/>
</dbReference>
<keyword evidence="9" id="KW-0547">Nucleotide-binding</keyword>
<feature type="domain" description="Response regulatory" evidence="24">
    <location>
        <begin position="764"/>
        <end position="890"/>
    </location>
</feature>
<keyword evidence="15 22" id="KW-0472">Membrane</keyword>
<dbReference type="NCBIfam" id="TIGR00229">
    <property type="entry name" value="sensory_box"/>
    <property type="match status" value="1"/>
</dbReference>
<evidence type="ECO:0000256" key="6">
    <source>
        <dbReference type="ARBA" id="ARBA00022679"/>
    </source>
</evidence>
<dbReference type="CDD" id="cd00082">
    <property type="entry name" value="HisKA"/>
    <property type="match status" value="1"/>
</dbReference>
<dbReference type="Pfam" id="PF00989">
    <property type="entry name" value="PAS"/>
    <property type="match status" value="1"/>
</dbReference>
<dbReference type="SUPFAM" id="SSF55785">
    <property type="entry name" value="PYP-like sensor domain (PAS domain)"/>
    <property type="match status" value="1"/>
</dbReference>
<dbReference type="KEGG" id="cbx:Cenrod_2647"/>
<reference evidence="26 27" key="1">
    <citation type="journal article" date="2013" name="Genome Biol.">
        <title>Genomic analysis reveals key aspects of prokaryotic symbiosis in the phototrophic consortium "Chlorochromatium aggregatum".</title>
        <authorList>
            <person name="Liu Z."/>
            <person name="Muller J."/>
            <person name="Li T."/>
            <person name="Alvey R.M."/>
            <person name="Vogl K."/>
            <person name="Frigaard N.U."/>
            <person name="Rockwell N.C."/>
            <person name="Boyd E.S."/>
            <person name="Tomsho L.P."/>
            <person name="Schuster S.C."/>
            <person name="Henke P."/>
            <person name="Rohde M."/>
            <person name="Overmann J."/>
            <person name="Bryant D.A."/>
        </authorList>
    </citation>
    <scope>NUCLEOTIDE SEQUENCE [LARGE SCALE GENOMIC DNA]</scope>
    <source>
        <strain evidence="26">CR</strain>
    </source>
</reference>
<dbReference type="InterPro" id="IPR000014">
    <property type="entry name" value="PAS"/>
</dbReference>
<evidence type="ECO:0000256" key="11">
    <source>
        <dbReference type="ARBA" id="ARBA00022840"/>
    </source>
</evidence>